<evidence type="ECO:0000256" key="5">
    <source>
        <dbReference type="RuleBase" id="RU362076"/>
    </source>
</evidence>
<evidence type="ECO:0000256" key="2">
    <source>
        <dbReference type="ARBA" id="ARBA00016013"/>
    </source>
</evidence>
<feature type="domain" description="FlgD/Vpr Ig-like" evidence="7">
    <location>
        <begin position="112"/>
        <end position="180"/>
    </location>
</feature>
<comment type="caution">
    <text evidence="8">The sequence shown here is derived from an EMBL/GenBank/DDBJ whole genome shotgun (WGS) entry which is preliminary data.</text>
</comment>
<dbReference type="Gene3D" id="2.60.40.4070">
    <property type="match status" value="1"/>
</dbReference>
<accession>A0A4U1K4I9</accession>
<evidence type="ECO:0000313" key="8">
    <source>
        <dbReference type="EMBL" id="TKD26127.1"/>
    </source>
</evidence>
<dbReference type="Gene3D" id="2.30.30.910">
    <property type="match status" value="1"/>
</dbReference>
<gene>
    <name evidence="8" type="primary">flgD</name>
    <name evidence="8" type="ORF">FBT96_01965</name>
</gene>
<dbReference type="InterPro" id="IPR005648">
    <property type="entry name" value="FlgD"/>
</dbReference>
<dbReference type="Proteomes" id="UP000310597">
    <property type="component" value="Unassembled WGS sequence"/>
</dbReference>
<name>A0A4U1K4I9_RHOCA</name>
<keyword evidence="3 5" id="KW-1005">Bacterial flagellum biogenesis</keyword>
<proteinExistence type="inferred from homology"/>
<dbReference type="RefSeq" id="WP_136904713.1">
    <property type="nucleotide sequence ID" value="NZ_SWJZ01000008.1"/>
</dbReference>
<dbReference type="EMBL" id="SWJZ01000008">
    <property type="protein sequence ID" value="TKD26127.1"/>
    <property type="molecule type" value="Genomic_DNA"/>
</dbReference>
<dbReference type="Pfam" id="PF03963">
    <property type="entry name" value="FlgD"/>
    <property type="match status" value="1"/>
</dbReference>
<dbReference type="GO" id="GO:0044781">
    <property type="term" value="P:bacterial-type flagellum organization"/>
    <property type="evidence" value="ECO:0007669"/>
    <property type="project" value="UniProtKB-UniRule"/>
</dbReference>
<sequence length="228" mass="23881">MTTVSNTNTSSNTSSSSSSSSSRTSSSTATSVSSDYQMFLKLLTTQMTNQDPTSPMDSADYAVQLATFSQVEQQVKTNTLLTSLATQMGVMGMSEYANWVGMEARSESPGYFDGTNPVTISPNPVKGADATTVVVSDAEGNEVSRYTIPVSSDSLEWNGTDAEGNALPAGSYTFELESYDNGKLVSTDTIETYNRVIEAQGTSDGAVLVLAGGATVSTGSISALREPD</sequence>
<evidence type="ECO:0000256" key="4">
    <source>
        <dbReference type="ARBA" id="ARBA00024746"/>
    </source>
</evidence>
<evidence type="ECO:0000259" key="7">
    <source>
        <dbReference type="Pfam" id="PF13860"/>
    </source>
</evidence>
<dbReference type="InterPro" id="IPR025965">
    <property type="entry name" value="FlgD/Vpr_Ig-like"/>
</dbReference>
<dbReference type="AlphaFoldDB" id="A0A4U1K4I9"/>
<dbReference type="OrthoDB" id="9785233at2"/>
<dbReference type="NCBIfam" id="NF009453">
    <property type="entry name" value="PRK12813.1"/>
    <property type="match status" value="1"/>
</dbReference>
<comment type="similarity">
    <text evidence="1 5">Belongs to the FlgD family.</text>
</comment>
<keyword evidence="8" id="KW-0282">Flagellum</keyword>
<reference evidence="8 9" key="1">
    <citation type="submission" date="2019-04" db="EMBL/GenBank/DDBJ databases">
        <title>Draft Whole-Genome sequence of the purple photosynthetic bacterium Rhodobacter capsulatus SP108 with an indigenous class A beta-lactamase.</title>
        <authorList>
            <person name="Robertson S."/>
            <person name="Meyer T.E."/>
            <person name="Kyndt J.A."/>
        </authorList>
    </citation>
    <scope>NUCLEOTIDE SEQUENCE [LARGE SCALE GENOMIC DNA]</scope>
    <source>
        <strain evidence="8 9">SP108</strain>
    </source>
</reference>
<keyword evidence="8" id="KW-0966">Cell projection</keyword>
<keyword evidence="8" id="KW-0969">Cilium</keyword>
<evidence type="ECO:0000256" key="6">
    <source>
        <dbReference type="SAM" id="MobiDB-lite"/>
    </source>
</evidence>
<evidence type="ECO:0000313" key="9">
    <source>
        <dbReference type="Proteomes" id="UP000310597"/>
    </source>
</evidence>
<protein>
    <recommendedName>
        <fullName evidence="2 5">Basal-body rod modification protein FlgD</fullName>
    </recommendedName>
</protein>
<evidence type="ECO:0000256" key="1">
    <source>
        <dbReference type="ARBA" id="ARBA00010577"/>
    </source>
</evidence>
<evidence type="ECO:0000256" key="3">
    <source>
        <dbReference type="ARBA" id="ARBA00022795"/>
    </source>
</evidence>
<feature type="region of interest" description="Disordered" evidence="6">
    <location>
        <begin position="1"/>
        <end position="29"/>
    </location>
</feature>
<dbReference type="Pfam" id="PF13860">
    <property type="entry name" value="FlgD_ig"/>
    <property type="match status" value="1"/>
</dbReference>
<organism evidence="8 9">
    <name type="scientific">Rhodobacter capsulatus</name>
    <name type="common">Rhodopseudomonas capsulata</name>
    <dbReference type="NCBI Taxonomy" id="1061"/>
    <lineage>
        <taxon>Bacteria</taxon>
        <taxon>Pseudomonadati</taxon>
        <taxon>Pseudomonadota</taxon>
        <taxon>Alphaproteobacteria</taxon>
        <taxon>Rhodobacterales</taxon>
        <taxon>Rhodobacter group</taxon>
        <taxon>Rhodobacter</taxon>
    </lineage>
</organism>
<comment type="function">
    <text evidence="4 5">Required for flagellar hook formation. May act as a scaffolding protein.</text>
</comment>